<dbReference type="AlphaFoldDB" id="A0A974PN33"/>
<dbReference type="Pfam" id="PF02655">
    <property type="entry name" value="ATP-grasp_3"/>
    <property type="match status" value="1"/>
</dbReference>
<accession>A0A974PN33</accession>
<proteinExistence type="predicted"/>
<feature type="domain" description="ATP-grasp" evidence="2">
    <location>
        <begin position="127"/>
        <end position="300"/>
    </location>
</feature>
<gene>
    <name evidence="3" type="ORF">EZH22_23940</name>
</gene>
<name>A0A974PN33_9HYPH</name>
<evidence type="ECO:0000259" key="2">
    <source>
        <dbReference type="PROSITE" id="PS50975"/>
    </source>
</evidence>
<dbReference type="GO" id="GO:0005524">
    <property type="term" value="F:ATP binding"/>
    <property type="evidence" value="ECO:0007669"/>
    <property type="project" value="UniProtKB-UniRule"/>
</dbReference>
<keyword evidence="1" id="KW-0067">ATP-binding</keyword>
<dbReference type="EMBL" id="CP063362">
    <property type="protein sequence ID" value="QRG06020.1"/>
    <property type="molecule type" value="Genomic_DNA"/>
</dbReference>
<dbReference type="Gene3D" id="3.30.470.20">
    <property type="entry name" value="ATP-grasp fold, B domain"/>
    <property type="match status" value="1"/>
</dbReference>
<dbReference type="Gene3D" id="3.40.50.11770">
    <property type="match status" value="1"/>
</dbReference>
<dbReference type="InterPro" id="IPR040803">
    <property type="entry name" value="MfnD_preATP-grasp"/>
</dbReference>
<evidence type="ECO:0000256" key="1">
    <source>
        <dbReference type="PROSITE-ProRule" id="PRU00409"/>
    </source>
</evidence>
<keyword evidence="4" id="KW-1185">Reference proteome</keyword>
<dbReference type="PROSITE" id="PS50975">
    <property type="entry name" value="ATP_GRASP"/>
    <property type="match status" value="1"/>
</dbReference>
<dbReference type="Proteomes" id="UP000596427">
    <property type="component" value="Chromosome"/>
</dbReference>
<protein>
    <submittedName>
        <fullName evidence="3">ATP-grasp domain-containing protein</fullName>
    </submittedName>
</protein>
<evidence type="ECO:0000313" key="3">
    <source>
        <dbReference type="EMBL" id="QRG06020.1"/>
    </source>
</evidence>
<dbReference type="PIRSF" id="PIRSF016766">
    <property type="entry name" value="UCP016766_ATPgrasp"/>
    <property type="match status" value="1"/>
</dbReference>
<dbReference type="SUPFAM" id="SSF56059">
    <property type="entry name" value="Glutathione synthetase ATP-binding domain-like"/>
    <property type="match status" value="1"/>
</dbReference>
<dbReference type="KEGG" id="xdi:EZH22_23940"/>
<dbReference type="GO" id="GO:0046872">
    <property type="term" value="F:metal ion binding"/>
    <property type="evidence" value="ECO:0007669"/>
    <property type="project" value="InterPro"/>
</dbReference>
<dbReference type="RefSeq" id="WP_203192893.1">
    <property type="nucleotide sequence ID" value="NZ_CP063362.1"/>
</dbReference>
<evidence type="ECO:0000313" key="4">
    <source>
        <dbReference type="Proteomes" id="UP000596427"/>
    </source>
</evidence>
<reference evidence="3 4" key="1">
    <citation type="submission" date="2020-10" db="EMBL/GenBank/DDBJ databases">
        <title>Degradation of 1,4-Dioxane by Xanthobacter sp. YN2, via a Novel Group-2 Soluble Di-Iron Monooxygenase.</title>
        <authorList>
            <person name="Ma F."/>
            <person name="Wang Y."/>
            <person name="Yang J."/>
            <person name="Guo H."/>
            <person name="Su D."/>
            <person name="Yu L."/>
        </authorList>
    </citation>
    <scope>NUCLEOTIDE SEQUENCE [LARGE SCALE GENOMIC DNA]</scope>
    <source>
        <strain evidence="3 4">YN2</strain>
    </source>
</reference>
<organism evidence="3 4">
    <name type="scientific">Xanthobacter dioxanivorans</name>
    <dbReference type="NCBI Taxonomy" id="2528964"/>
    <lineage>
        <taxon>Bacteria</taxon>
        <taxon>Pseudomonadati</taxon>
        <taxon>Pseudomonadota</taxon>
        <taxon>Alphaproteobacteria</taxon>
        <taxon>Hyphomicrobiales</taxon>
        <taxon>Xanthobacteraceae</taxon>
        <taxon>Xanthobacter</taxon>
    </lineage>
</organism>
<sequence>MRVFICEYVTSGGMRDKPLPDGPLSEGTLIRDAVIADLEELPGISLVLAYDDRLPAPNQDAVPVRKGEDPWICWSSLAQDADVVWPIAPETGGLLGRMVRLMNEGSARLIASTPAAISAVANKLTMVRRLAEHGIPHVPAFPIDALPAGLDGDLVTKPEDGSGWGVARAWPGRAALPRTAGLVVQPYVHGTQASLSVLARPDGATLLCVNRLQVTHIVGVFGFEGVTVGGLPDEDGRLAALARRVVEAFPGLSGIVCIDVILTPQGPLVTEINPRVTVSYAGLHASLGVNPAAFIPELIREGVPPSVPHLPRPTPVDVKIR</sequence>
<keyword evidence="1" id="KW-0547">Nucleotide-binding</keyword>
<dbReference type="InterPro" id="IPR024710">
    <property type="entry name" value="MfnD"/>
</dbReference>
<dbReference type="Pfam" id="PF18301">
    <property type="entry name" value="preATP-grasp_3"/>
    <property type="match status" value="1"/>
</dbReference>
<dbReference type="InterPro" id="IPR011761">
    <property type="entry name" value="ATP-grasp"/>
</dbReference>
<dbReference type="InterPro" id="IPR003806">
    <property type="entry name" value="ATP-grasp_PylC-type"/>
</dbReference>